<dbReference type="GO" id="GO:0035613">
    <property type="term" value="F:RNA stem-loop binding"/>
    <property type="evidence" value="ECO:0007669"/>
    <property type="project" value="TreeGrafter"/>
</dbReference>
<dbReference type="GO" id="GO:0003964">
    <property type="term" value="F:RNA-directed DNA polymerase activity"/>
    <property type="evidence" value="ECO:0007669"/>
    <property type="project" value="UniProtKB-KW"/>
</dbReference>
<keyword evidence="5" id="KW-0540">Nuclease</keyword>
<keyword evidence="4" id="KW-0548">Nucleotidyltransferase</keyword>
<dbReference type="InterPro" id="IPR043128">
    <property type="entry name" value="Rev_trsase/Diguanyl_cyclase"/>
</dbReference>
<name>A0A7L2KM47_9PASS</name>
<accession>A0A7L2KM47</accession>
<dbReference type="EMBL" id="VWYL01016546">
    <property type="protein sequence ID" value="NXR36635.1"/>
    <property type="molecule type" value="Genomic_DNA"/>
</dbReference>
<feature type="non-terminal residue" evidence="10">
    <location>
        <position position="297"/>
    </location>
</feature>
<dbReference type="PANTHER" id="PTHR41694">
    <property type="entry name" value="ENDOGENOUS RETROVIRUS GROUP K MEMBER POL PROTEIN"/>
    <property type="match status" value="1"/>
</dbReference>
<dbReference type="InterPro" id="IPR010661">
    <property type="entry name" value="RVT_thumb"/>
</dbReference>
<dbReference type="Gene3D" id="3.30.70.270">
    <property type="match status" value="2"/>
</dbReference>
<evidence type="ECO:0000256" key="6">
    <source>
        <dbReference type="ARBA" id="ARBA00022759"/>
    </source>
</evidence>
<reference evidence="10 11" key="1">
    <citation type="submission" date="2019-09" db="EMBL/GenBank/DDBJ databases">
        <title>Bird 10,000 Genomes (B10K) Project - Family phase.</title>
        <authorList>
            <person name="Zhang G."/>
        </authorList>
    </citation>
    <scope>NUCLEOTIDE SEQUENCE [LARGE SCALE GENOMIC DNA]</scope>
    <source>
        <strain evidence="10">B10K-DU-001-36</strain>
        <tissue evidence="10">Muscle</tissue>
    </source>
</reference>
<dbReference type="PROSITE" id="PS50878">
    <property type="entry name" value="RT_POL"/>
    <property type="match status" value="1"/>
</dbReference>
<evidence type="ECO:0000256" key="5">
    <source>
        <dbReference type="ARBA" id="ARBA00022722"/>
    </source>
</evidence>
<dbReference type="GO" id="GO:0004523">
    <property type="term" value="F:RNA-DNA hybrid ribonuclease activity"/>
    <property type="evidence" value="ECO:0007669"/>
    <property type="project" value="UniProtKB-EC"/>
</dbReference>
<organism evidence="10 11">
    <name type="scientific">Zosterops hypoxanthus</name>
    <dbReference type="NCBI Taxonomy" id="2485327"/>
    <lineage>
        <taxon>Eukaryota</taxon>
        <taxon>Metazoa</taxon>
        <taxon>Chordata</taxon>
        <taxon>Craniata</taxon>
        <taxon>Vertebrata</taxon>
        <taxon>Euteleostomi</taxon>
        <taxon>Archelosauria</taxon>
        <taxon>Archosauria</taxon>
        <taxon>Dinosauria</taxon>
        <taxon>Saurischia</taxon>
        <taxon>Theropoda</taxon>
        <taxon>Coelurosauria</taxon>
        <taxon>Aves</taxon>
        <taxon>Neognathae</taxon>
        <taxon>Neoaves</taxon>
        <taxon>Telluraves</taxon>
        <taxon>Australaves</taxon>
        <taxon>Passeriformes</taxon>
        <taxon>Sylvioidea</taxon>
        <taxon>Zosteropidae</taxon>
        <taxon>Zosterops</taxon>
    </lineage>
</organism>
<comment type="caution">
    <text evidence="10">The sequence shown here is derived from an EMBL/GenBank/DDBJ whole genome shotgun (WGS) entry which is preliminary data.</text>
</comment>
<dbReference type="PANTHER" id="PTHR41694:SF3">
    <property type="entry name" value="RNA-DIRECTED DNA POLYMERASE-RELATED"/>
    <property type="match status" value="1"/>
</dbReference>
<dbReference type="SUPFAM" id="SSF56672">
    <property type="entry name" value="DNA/RNA polymerases"/>
    <property type="match status" value="1"/>
</dbReference>
<dbReference type="Proteomes" id="UP000549157">
    <property type="component" value="Unassembled WGS sequence"/>
</dbReference>
<keyword evidence="7" id="KW-0378">Hydrolase</keyword>
<proteinExistence type="inferred from homology"/>
<dbReference type="AlphaFoldDB" id="A0A7L2KM47"/>
<dbReference type="OrthoDB" id="422540at2759"/>
<keyword evidence="8" id="KW-0695">RNA-directed DNA polymerase</keyword>
<keyword evidence="3" id="KW-0808">Transferase</keyword>
<sequence length="297" mass="34420">DAPRFAFSIPSINRQEPLQRYHWVVLSQGLKNSPTICQWFVARTLSPAWKKYPEARIIHYMGDLLITVSTKQELQKARDCVISEVQGAGLEISTSKIQEVAPWKYLGWKISEQTIRPQKIQIRAEINNLQDLQQLLGEINWMRPILGITNYELTSLFDLLRGDCNIKFPRALTPEAQKALGRIAEALQQRQAHSFVESLPFFLAVLGEKIQLYDLIFHGFFLSYRSPRMTLTSLEMIAQIIIKARSRLLTMAGKDFTTIYLLLKKEYFDWVLQKSEDLQIAFLDYPDTCMIHFPSHK</sequence>
<evidence type="ECO:0000256" key="3">
    <source>
        <dbReference type="ARBA" id="ARBA00022679"/>
    </source>
</evidence>
<evidence type="ECO:0000256" key="7">
    <source>
        <dbReference type="ARBA" id="ARBA00022801"/>
    </source>
</evidence>
<dbReference type="InterPro" id="IPR043502">
    <property type="entry name" value="DNA/RNA_pol_sf"/>
</dbReference>
<evidence type="ECO:0000313" key="10">
    <source>
        <dbReference type="EMBL" id="NXR36635.1"/>
    </source>
</evidence>
<evidence type="ECO:0000256" key="1">
    <source>
        <dbReference type="ARBA" id="ARBA00010879"/>
    </source>
</evidence>
<feature type="domain" description="Reverse transcriptase" evidence="9">
    <location>
        <begin position="1"/>
        <end position="110"/>
    </location>
</feature>
<protein>
    <recommendedName>
        <fullName evidence="2">ribonuclease H</fullName>
        <ecNumber evidence="2">3.1.26.4</ecNumber>
    </recommendedName>
</protein>
<dbReference type="InterPro" id="IPR000477">
    <property type="entry name" value="RT_dom"/>
</dbReference>
<dbReference type="EC" id="3.1.26.4" evidence="2"/>
<gene>
    <name evidence="10" type="primary">Ervk18_0</name>
    <name evidence="10" type="ORF">ZOSHYP_R11468</name>
</gene>
<keyword evidence="11" id="KW-1185">Reference proteome</keyword>
<evidence type="ECO:0000256" key="8">
    <source>
        <dbReference type="ARBA" id="ARBA00022918"/>
    </source>
</evidence>
<dbReference type="Pfam" id="PF06817">
    <property type="entry name" value="RVT_thumb"/>
    <property type="match status" value="1"/>
</dbReference>
<feature type="non-terminal residue" evidence="10">
    <location>
        <position position="1"/>
    </location>
</feature>
<evidence type="ECO:0000256" key="4">
    <source>
        <dbReference type="ARBA" id="ARBA00022695"/>
    </source>
</evidence>
<dbReference type="Pfam" id="PF00078">
    <property type="entry name" value="RVT_1"/>
    <property type="match status" value="1"/>
</dbReference>
<keyword evidence="6" id="KW-0255">Endonuclease</keyword>
<evidence type="ECO:0000256" key="2">
    <source>
        <dbReference type="ARBA" id="ARBA00012180"/>
    </source>
</evidence>
<comment type="similarity">
    <text evidence="1">Belongs to the beta type-B retroviral polymerase family. HERV class-II K(HML-2) pol subfamily.</text>
</comment>
<evidence type="ECO:0000259" key="9">
    <source>
        <dbReference type="PROSITE" id="PS50878"/>
    </source>
</evidence>
<evidence type="ECO:0000313" key="11">
    <source>
        <dbReference type="Proteomes" id="UP000549157"/>
    </source>
</evidence>